<organism evidence="1">
    <name type="scientific">Streptomyces sp. R39</name>
    <dbReference type="NCBI Taxonomy" id="3238631"/>
    <lineage>
        <taxon>Bacteria</taxon>
        <taxon>Bacillati</taxon>
        <taxon>Actinomycetota</taxon>
        <taxon>Actinomycetes</taxon>
        <taxon>Kitasatosporales</taxon>
        <taxon>Streptomycetaceae</taxon>
        <taxon>Streptomyces</taxon>
    </lineage>
</organism>
<proteinExistence type="predicted"/>
<gene>
    <name evidence="1" type="ORF">AB5J52_19785</name>
</gene>
<evidence type="ECO:0000313" key="1">
    <source>
        <dbReference type="EMBL" id="XDQ44324.1"/>
    </source>
</evidence>
<sequence>MMTSTTTLAIGTGAGTLVLSTVSALVTGVLATSTLRHHRQVFAWTRKIRGRDEANAELDRPAEWLTDLYKAQCRLARKPCRAGDFEDISQTGNMIKGIADHTGALRPELTEVADRVDVYLATALPEPGPAAEVTAPELRAQLVQAMRQEAARGELARAVMAAEQKIKALRHG</sequence>
<reference evidence="1" key="1">
    <citation type="submission" date="2024-07" db="EMBL/GenBank/DDBJ databases">
        <authorList>
            <person name="Yu S.T."/>
        </authorList>
    </citation>
    <scope>NUCLEOTIDE SEQUENCE</scope>
    <source>
        <strain evidence="1">R39</strain>
    </source>
</reference>
<name>A0AB39QPD7_9ACTN</name>
<protein>
    <recommendedName>
        <fullName evidence="2">Proline dehydrogenase</fullName>
    </recommendedName>
</protein>
<accession>A0AB39QPD7</accession>
<dbReference type="RefSeq" id="WP_369223255.1">
    <property type="nucleotide sequence ID" value="NZ_CP163441.1"/>
</dbReference>
<evidence type="ECO:0008006" key="2">
    <source>
        <dbReference type="Google" id="ProtNLM"/>
    </source>
</evidence>
<dbReference type="AlphaFoldDB" id="A0AB39QPD7"/>
<dbReference type="EMBL" id="CP163441">
    <property type="protein sequence ID" value="XDQ44324.1"/>
    <property type="molecule type" value="Genomic_DNA"/>
</dbReference>